<gene>
    <name evidence="1" type="ORF">CHPC958_000886</name>
</gene>
<dbReference type="Proteomes" id="UP000424741">
    <property type="component" value="Segment"/>
</dbReference>
<organism evidence="1 2">
    <name type="scientific">Lactococcus phage CHPC958</name>
    <dbReference type="NCBI Taxonomy" id="2675254"/>
    <lineage>
        <taxon>Viruses</taxon>
        <taxon>Duplodnaviria</taxon>
        <taxon>Heunggongvirae</taxon>
        <taxon>Uroviricota</taxon>
        <taxon>Caudoviricetes</taxon>
        <taxon>Skunavirus</taxon>
        <taxon>Skunavirus CHPC958</taxon>
    </lineage>
</organism>
<evidence type="ECO:0000313" key="1">
    <source>
        <dbReference type="EMBL" id="QGT53226.1"/>
    </source>
</evidence>
<protein>
    <submittedName>
        <fullName evidence="1">Uncharacterized protein</fullName>
    </submittedName>
</protein>
<keyword evidence="2" id="KW-1185">Reference proteome</keyword>
<accession>A0A650ETH1</accession>
<proteinExistence type="predicted"/>
<name>A0A650ETH1_9CAUD</name>
<sequence length="65" mass="7641">MSEKWYVVKYSDKTIEDYFLPDSYVVVKYKRGLEKDIIEHGDTVVLITPSKEIAESTKRTLNEQL</sequence>
<dbReference type="EMBL" id="MN689522">
    <property type="protein sequence ID" value="QGT53226.1"/>
    <property type="molecule type" value="Genomic_DNA"/>
</dbReference>
<reference evidence="1 2" key="1">
    <citation type="submission" date="2019-11" db="EMBL/GenBank/DDBJ databases">
        <title>Genome Sequences of 31 Lactococcus lactis Bacteriophages Isolated from Foods.</title>
        <authorList>
            <person name="Marcelli B."/>
            <person name="de Jong A."/>
            <person name="Kuipers O.P."/>
        </authorList>
    </citation>
    <scope>NUCLEOTIDE SEQUENCE [LARGE SCALE GENOMIC DNA]</scope>
</reference>
<evidence type="ECO:0000313" key="2">
    <source>
        <dbReference type="Proteomes" id="UP000424741"/>
    </source>
</evidence>